<reference evidence="1" key="1">
    <citation type="submission" date="2018-05" db="EMBL/GenBank/DDBJ databases">
        <authorList>
            <person name="Lanie J.A."/>
            <person name="Ng W.-L."/>
            <person name="Kazmierczak K.M."/>
            <person name="Andrzejewski T.M."/>
            <person name="Davidsen T.M."/>
            <person name="Wayne K.J."/>
            <person name="Tettelin H."/>
            <person name="Glass J.I."/>
            <person name="Rusch D."/>
            <person name="Podicherti R."/>
            <person name="Tsui H.-C.T."/>
            <person name="Winkler M.E."/>
        </authorList>
    </citation>
    <scope>NUCLEOTIDE SEQUENCE</scope>
</reference>
<name>A0A382CN20_9ZZZZ</name>
<accession>A0A382CN20</accession>
<proteinExistence type="predicted"/>
<evidence type="ECO:0000313" key="1">
    <source>
        <dbReference type="EMBL" id="SVB27234.1"/>
    </source>
</evidence>
<dbReference type="AlphaFoldDB" id="A0A382CN20"/>
<organism evidence="1">
    <name type="scientific">marine metagenome</name>
    <dbReference type="NCBI Taxonomy" id="408172"/>
    <lineage>
        <taxon>unclassified sequences</taxon>
        <taxon>metagenomes</taxon>
        <taxon>ecological metagenomes</taxon>
    </lineage>
</organism>
<gene>
    <name evidence="1" type="ORF">METZ01_LOCUS180088</name>
</gene>
<protein>
    <submittedName>
        <fullName evidence="1">Uncharacterized protein</fullName>
    </submittedName>
</protein>
<sequence>MGQLWESNFQEERSEELIVVLLFTIYG</sequence>
<dbReference type="EMBL" id="UINC01035200">
    <property type="protein sequence ID" value="SVB27234.1"/>
    <property type="molecule type" value="Genomic_DNA"/>
</dbReference>